<evidence type="ECO:0000313" key="3">
    <source>
        <dbReference type="Proteomes" id="UP000193218"/>
    </source>
</evidence>
<comment type="caution">
    <text evidence="2">The sequence shown here is derived from an EMBL/GenBank/DDBJ whole genome shotgun (WGS) entry which is preliminary data.</text>
</comment>
<dbReference type="AlphaFoldDB" id="A0A1Y1UAZ7"/>
<name>A0A1Y1UAZ7_9TREE</name>
<accession>A0A1Y1UAZ7</accession>
<feature type="region of interest" description="Disordered" evidence="1">
    <location>
        <begin position="60"/>
        <end position="87"/>
    </location>
</feature>
<dbReference type="OrthoDB" id="423313at2759"/>
<organism evidence="2 3">
    <name type="scientific">Kockovaella imperatae</name>
    <dbReference type="NCBI Taxonomy" id="4999"/>
    <lineage>
        <taxon>Eukaryota</taxon>
        <taxon>Fungi</taxon>
        <taxon>Dikarya</taxon>
        <taxon>Basidiomycota</taxon>
        <taxon>Agaricomycotina</taxon>
        <taxon>Tremellomycetes</taxon>
        <taxon>Tremellales</taxon>
        <taxon>Cuniculitremaceae</taxon>
        <taxon>Kockovaella</taxon>
    </lineage>
</organism>
<keyword evidence="3" id="KW-1185">Reference proteome</keyword>
<protein>
    <submittedName>
        <fullName evidence="2">Uncharacterized protein</fullName>
    </submittedName>
</protein>
<feature type="region of interest" description="Disordered" evidence="1">
    <location>
        <begin position="1"/>
        <end position="21"/>
    </location>
</feature>
<dbReference type="Proteomes" id="UP000193218">
    <property type="component" value="Unassembled WGS sequence"/>
</dbReference>
<gene>
    <name evidence="2" type="ORF">BD324DRAFT_652884</name>
</gene>
<dbReference type="GeneID" id="33560380"/>
<dbReference type="InParanoid" id="A0A1Y1UAZ7"/>
<evidence type="ECO:0000313" key="2">
    <source>
        <dbReference type="EMBL" id="ORX35172.1"/>
    </source>
</evidence>
<reference evidence="2 3" key="1">
    <citation type="submission" date="2017-03" db="EMBL/GenBank/DDBJ databases">
        <title>Widespread Adenine N6-methylation of Active Genes in Fungi.</title>
        <authorList>
            <consortium name="DOE Joint Genome Institute"/>
            <person name="Mondo S.J."/>
            <person name="Dannebaum R.O."/>
            <person name="Kuo R.C."/>
            <person name="Louie K.B."/>
            <person name="Bewick A.J."/>
            <person name="Labutti K."/>
            <person name="Haridas S."/>
            <person name="Kuo A."/>
            <person name="Salamov A."/>
            <person name="Ahrendt S.R."/>
            <person name="Lau R."/>
            <person name="Bowen B.P."/>
            <person name="Lipzen A."/>
            <person name="Sullivan W."/>
            <person name="Andreopoulos W.B."/>
            <person name="Clum A."/>
            <person name="Lindquist E."/>
            <person name="Daum C."/>
            <person name="Northen T.R."/>
            <person name="Ramamoorthy G."/>
            <person name="Schmitz R.J."/>
            <person name="Gryganskyi A."/>
            <person name="Culley D."/>
            <person name="Magnuson J."/>
            <person name="James T.Y."/>
            <person name="O'Malley M.A."/>
            <person name="Stajich J.E."/>
            <person name="Spatafora J.W."/>
            <person name="Visel A."/>
            <person name="Grigoriev I.V."/>
        </authorList>
    </citation>
    <scope>NUCLEOTIDE SEQUENCE [LARGE SCALE GENOMIC DNA]</scope>
    <source>
        <strain evidence="2 3">NRRL Y-17943</strain>
    </source>
</reference>
<sequence length="415" mass="46119">MSTALAGAELGLKARSPRTPTQGSFTLDVSLYPLPLSRPNTPRSVSPSIILTGADDVERIPRIDRTPRTTSAQSSPRPSFDRRSLDIPNIPTQSYTYTSRSVSASIPRPVMRVMSFGFLLICCICLLANTPGAQLPSLRAASISRRLAFATNGKAVYDAVHPITSWEQARERDYVPPQIKSHIMMKRSTGNAESIVVRQPGRTVAGHPKADRPKSKPQSLPPSHELLALQSYLLQADNNRLPESIDPLKPLEAHVVLGAGADDQTLKELEREGEDEVVIWYGTDGIGKKPHEHLALLSALHGSERQPTLIPVHGRSDYFVLMQILNRLDLAMDRGLVLVVIGNKPFVANVNKMEEMRGSGQLEKMLDSIGWIRHLDAEAEEAEKRKRSWKPKFNKWEKKEATTELEMVINLAREE</sequence>
<evidence type="ECO:0000256" key="1">
    <source>
        <dbReference type="SAM" id="MobiDB-lite"/>
    </source>
</evidence>
<proteinExistence type="predicted"/>
<dbReference type="EMBL" id="NBSH01000012">
    <property type="protein sequence ID" value="ORX35172.1"/>
    <property type="molecule type" value="Genomic_DNA"/>
</dbReference>
<dbReference type="RefSeq" id="XP_021869388.1">
    <property type="nucleotide sequence ID" value="XM_022018571.1"/>
</dbReference>
<feature type="region of interest" description="Disordered" evidence="1">
    <location>
        <begin position="199"/>
        <end position="222"/>
    </location>
</feature>